<dbReference type="AlphaFoldDB" id="B2A7B8"/>
<dbReference type="RefSeq" id="WP_012447196.1">
    <property type="nucleotide sequence ID" value="NC_010718.1"/>
</dbReference>
<accession>B2A7B8</accession>
<evidence type="ECO:0000313" key="1">
    <source>
        <dbReference type="EMBL" id="ACB84312.1"/>
    </source>
</evidence>
<dbReference type="KEGG" id="nth:Nther_0722"/>
<gene>
    <name evidence="1" type="ordered locus">Nther_0722</name>
</gene>
<protein>
    <submittedName>
        <fullName evidence="1">Uncharacterized protein</fullName>
    </submittedName>
</protein>
<dbReference type="EMBL" id="CP001034">
    <property type="protein sequence ID" value="ACB84312.1"/>
    <property type="molecule type" value="Genomic_DNA"/>
</dbReference>
<dbReference type="Proteomes" id="UP000001683">
    <property type="component" value="Chromosome"/>
</dbReference>
<proteinExistence type="predicted"/>
<keyword evidence="2" id="KW-1185">Reference proteome</keyword>
<organism evidence="1 2">
    <name type="scientific">Natranaerobius thermophilus (strain ATCC BAA-1301 / DSM 18059 / JW/NM-WN-LF)</name>
    <dbReference type="NCBI Taxonomy" id="457570"/>
    <lineage>
        <taxon>Bacteria</taxon>
        <taxon>Bacillati</taxon>
        <taxon>Bacillota</taxon>
        <taxon>Clostridia</taxon>
        <taxon>Natranaerobiales</taxon>
        <taxon>Natranaerobiaceae</taxon>
        <taxon>Natranaerobius</taxon>
    </lineage>
</organism>
<reference evidence="1 2" key="2">
    <citation type="journal article" date="2011" name="J. Bacteriol.">
        <title>Complete genome sequence of the anaerobic, halophilic alkalithermophile Natranaerobius thermophilus JW/NM-WN-LF.</title>
        <authorList>
            <person name="Zhao B."/>
            <person name="Mesbah N.M."/>
            <person name="Dalin E."/>
            <person name="Goodwin L."/>
            <person name="Nolan M."/>
            <person name="Pitluck S."/>
            <person name="Chertkov O."/>
            <person name="Brettin T.S."/>
            <person name="Han J."/>
            <person name="Larimer F.W."/>
            <person name="Land M.L."/>
            <person name="Hauser L."/>
            <person name="Kyrpides N."/>
            <person name="Wiegel J."/>
        </authorList>
    </citation>
    <scope>NUCLEOTIDE SEQUENCE [LARGE SCALE GENOMIC DNA]</scope>
    <source>
        <strain evidence="2">ATCC BAA-1301 / DSM 18059 / JW/NM-WN-LF</strain>
    </source>
</reference>
<dbReference type="HOGENOM" id="CLU_2955762_0_0_9"/>
<dbReference type="InParanoid" id="B2A7B8"/>
<evidence type="ECO:0000313" key="2">
    <source>
        <dbReference type="Proteomes" id="UP000001683"/>
    </source>
</evidence>
<reference evidence="1 2" key="1">
    <citation type="submission" date="2008-04" db="EMBL/GenBank/DDBJ databases">
        <title>Complete sequence of chromosome of Natranaerobius thermophilus JW/NM-WN-LF.</title>
        <authorList>
            <consortium name="US DOE Joint Genome Institute"/>
            <person name="Copeland A."/>
            <person name="Lucas S."/>
            <person name="Lapidus A."/>
            <person name="Glavina del Rio T."/>
            <person name="Dalin E."/>
            <person name="Tice H."/>
            <person name="Bruce D."/>
            <person name="Goodwin L."/>
            <person name="Pitluck S."/>
            <person name="Chertkov O."/>
            <person name="Brettin T."/>
            <person name="Detter J.C."/>
            <person name="Han C."/>
            <person name="Kuske C.R."/>
            <person name="Schmutz J."/>
            <person name="Larimer F."/>
            <person name="Land M."/>
            <person name="Hauser L."/>
            <person name="Kyrpides N."/>
            <person name="Lykidis A."/>
            <person name="Mesbah N.M."/>
            <person name="Wiegel J."/>
        </authorList>
    </citation>
    <scope>NUCLEOTIDE SEQUENCE [LARGE SCALE GENOMIC DNA]</scope>
    <source>
        <strain evidence="2">ATCC BAA-1301 / DSM 18059 / JW/NM-WN-LF</strain>
    </source>
</reference>
<sequence length="59" mass="7254">MSICFNFPFCGRVKININVEQEYLDSLEIPRQLRQEKRAYLLEKEYDRWYSSFYQKGPL</sequence>
<name>B2A7B8_NATTJ</name>